<gene>
    <name evidence="2" type="ORF">CgunFtcFv8_007611</name>
</gene>
<dbReference type="Proteomes" id="UP001331515">
    <property type="component" value="Unassembled WGS sequence"/>
</dbReference>
<dbReference type="AlphaFoldDB" id="A0AAN8CHB8"/>
<evidence type="ECO:0000313" key="2">
    <source>
        <dbReference type="EMBL" id="KAK5903866.1"/>
    </source>
</evidence>
<keyword evidence="3" id="KW-1185">Reference proteome</keyword>
<proteinExistence type="predicted"/>
<evidence type="ECO:0000256" key="1">
    <source>
        <dbReference type="SAM" id="MobiDB-lite"/>
    </source>
</evidence>
<comment type="caution">
    <text evidence="2">The sequence shown here is derived from an EMBL/GenBank/DDBJ whole genome shotgun (WGS) entry which is preliminary data.</text>
</comment>
<name>A0AAN8CHB8_CHAGU</name>
<organism evidence="2 3">
    <name type="scientific">Champsocephalus gunnari</name>
    <name type="common">Mackerel icefish</name>
    <dbReference type="NCBI Taxonomy" id="52237"/>
    <lineage>
        <taxon>Eukaryota</taxon>
        <taxon>Metazoa</taxon>
        <taxon>Chordata</taxon>
        <taxon>Craniata</taxon>
        <taxon>Vertebrata</taxon>
        <taxon>Euteleostomi</taxon>
        <taxon>Actinopterygii</taxon>
        <taxon>Neopterygii</taxon>
        <taxon>Teleostei</taxon>
        <taxon>Neoteleostei</taxon>
        <taxon>Acanthomorphata</taxon>
        <taxon>Eupercaria</taxon>
        <taxon>Perciformes</taxon>
        <taxon>Notothenioidei</taxon>
        <taxon>Channichthyidae</taxon>
        <taxon>Champsocephalus</taxon>
    </lineage>
</organism>
<protein>
    <submittedName>
        <fullName evidence="2">Uncharacterized protein</fullName>
    </submittedName>
</protein>
<reference evidence="2 3" key="1">
    <citation type="journal article" date="2023" name="Mol. Biol. Evol.">
        <title>Genomics of Secondarily Temperate Adaptation in the Only Non-Antarctic Icefish.</title>
        <authorList>
            <person name="Rivera-Colon A.G."/>
            <person name="Rayamajhi N."/>
            <person name="Minhas B.F."/>
            <person name="Madrigal G."/>
            <person name="Bilyk K.T."/>
            <person name="Yoon V."/>
            <person name="Hune M."/>
            <person name="Gregory S."/>
            <person name="Cheng C.H.C."/>
            <person name="Catchen J.M."/>
        </authorList>
    </citation>
    <scope>NUCLEOTIDE SEQUENCE [LARGE SCALE GENOMIC DNA]</scope>
    <source>
        <tissue evidence="2">White muscle</tissue>
    </source>
</reference>
<evidence type="ECO:0000313" key="3">
    <source>
        <dbReference type="Proteomes" id="UP001331515"/>
    </source>
</evidence>
<dbReference type="EMBL" id="JAURVH010001531">
    <property type="protein sequence ID" value="KAK5903866.1"/>
    <property type="molecule type" value="Genomic_DNA"/>
</dbReference>
<sequence>MQPQRQGWKAAVSSPPCPPTQRPSHQVGGWQSTLIGQLRRPVHWKQREHGFPSQKEMIPISPHKWAPAAVMSRG</sequence>
<accession>A0AAN8CHB8</accession>
<feature type="region of interest" description="Disordered" evidence="1">
    <location>
        <begin position="1"/>
        <end position="28"/>
    </location>
</feature>